<accession>A0A8J3YKC2</accession>
<evidence type="ECO:0000313" key="5">
    <source>
        <dbReference type="Proteomes" id="UP000619260"/>
    </source>
</evidence>
<dbReference type="GO" id="GO:0043565">
    <property type="term" value="F:sequence-specific DNA binding"/>
    <property type="evidence" value="ECO:0007669"/>
    <property type="project" value="InterPro"/>
</dbReference>
<dbReference type="InterPro" id="IPR018060">
    <property type="entry name" value="HTH_AraC"/>
</dbReference>
<proteinExistence type="predicted"/>
<dbReference type="SUPFAM" id="SSF46689">
    <property type="entry name" value="Homeodomain-like"/>
    <property type="match status" value="2"/>
</dbReference>
<comment type="caution">
    <text evidence="4">The sequence shown here is derived from an EMBL/GenBank/DDBJ whole genome shotgun (WGS) entry which is preliminary data.</text>
</comment>
<dbReference type="Pfam" id="PF01965">
    <property type="entry name" value="DJ-1_PfpI"/>
    <property type="match status" value="1"/>
</dbReference>
<evidence type="ECO:0000313" key="4">
    <source>
        <dbReference type="EMBL" id="GIJ47024.1"/>
    </source>
</evidence>
<dbReference type="EMBL" id="BOPF01000013">
    <property type="protein sequence ID" value="GIJ47024.1"/>
    <property type="molecule type" value="Genomic_DNA"/>
</dbReference>
<dbReference type="SUPFAM" id="SSF52317">
    <property type="entry name" value="Class I glutamine amidotransferase-like"/>
    <property type="match status" value="1"/>
</dbReference>
<dbReference type="InterPro" id="IPR052158">
    <property type="entry name" value="INH-QAR"/>
</dbReference>
<dbReference type="Gene3D" id="1.10.10.60">
    <property type="entry name" value="Homeodomain-like"/>
    <property type="match status" value="1"/>
</dbReference>
<dbReference type="GO" id="GO:0003700">
    <property type="term" value="F:DNA-binding transcription factor activity"/>
    <property type="evidence" value="ECO:0007669"/>
    <property type="project" value="InterPro"/>
</dbReference>
<dbReference type="Proteomes" id="UP000619260">
    <property type="component" value="Unassembled WGS sequence"/>
</dbReference>
<keyword evidence="5" id="KW-1185">Reference proteome</keyword>
<dbReference type="Gene3D" id="3.40.50.880">
    <property type="match status" value="1"/>
</dbReference>
<evidence type="ECO:0000256" key="1">
    <source>
        <dbReference type="ARBA" id="ARBA00023015"/>
    </source>
</evidence>
<protein>
    <submittedName>
        <fullName evidence="4">AraC family transcriptional regulator</fullName>
    </submittedName>
</protein>
<keyword evidence="2" id="KW-0804">Transcription</keyword>
<dbReference type="InterPro" id="IPR002818">
    <property type="entry name" value="DJ-1/PfpI"/>
</dbReference>
<dbReference type="PANTHER" id="PTHR43130:SF3">
    <property type="entry name" value="HTH-TYPE TRANSCRIPTIONAL REGULATOR RV1931C"/>
    <property type="match status" value="1"/>
</dbReference>
<name>A0A8J3YKC2_9ACTN</name>
<organism evidence="4 5">
    <name type="scientific">Virgisporangium aliadipatigenens</name>
    <dbReference type="NCBI Taxonomy" id="741659"/>
    <lineage>
        <taxon>Bacteria</taxon>
        <taxon>Bacillati</taxon>
        <taxon>Actinomycetota</taxon>
        <taxon>Actinomycetes</taxon>
        <taxon>Micromonosporales</taxon>
        <taxon>Micromonosporaceae</taxon>
        <taxon>Virgisporangium</taxon>
    </lineage>
</organism>
<evidence type="ECO:0000256" key="2">
    <source>
        <dbReference type="ARBA" id="ARBA00023163"/>
    </source>
</evidence>
<dbReference type="SMART" id="SM00342">
    <property type="entry name" value="HTH_ARAC"/>
    <property type="match status" value="1"/>
</dbReference>
<dbReference type="InterPro" id="IPR029062">
    <property type="entry name" value="Class_I_gatase-like"/>
</dbReference>
<evidence type="ECO:0000259" key="3">
    <source>
        <dbReference type="PROSITE" id="PS01124"/>
    </source>
</evidence>
<gene>
    <name evidence="4" type="ORF">Val02_39100</name>
</gene>
<dbReference type="AlphaFoldDB" id="A0A8J3YKC2"/>
<keyword evidence="1" id="KW-0805">Transcription regulation</keyword>
<feature type="domain" description="HTH araC/xylS-type" evidence="3">
    <location>
        <begin position="217"/>
        <end position="315"/>
    </location>
</feature>
<dbReference type="Pfam" id="PF12833">
    <property type="entry name" value="HTH_18"/>
    <property type="match status" value="1"/>
</dbReference>
<dbReference type="PROSITE" id="PS01124">
    <property type="entry name" value="HTH_ARAC_FAMILY_2"/>
    <property type="match status" value="1"/>
</dbReference>
<dbReference type="InterPro" id="IPR009057">
    <property type="entry name" value="Homeodomain-like_sf"/>
</dbReference>
<sequence>MPQESSQHRVIAIVQPGANLFEVACVAEVFGVDHPGMEGPLYDFALCAPDPSTTLRDGLCTLSGIMPMSAADTADTLVVPHSPGAAAHPEVIAAIRRAHARGARLLAFHAGVLTLAAAGVLDGRRATTHWQLTDELRAEFPKVLVEPDVLYVDDGDILTAAGSSAVLDLALHLVRRDHGADAGCALGRRLTFSVHRDGGQRQFVERPLPETRDESLAPLLSWLTGVLEQPLTVADLAARAGVSPATLHRRFQAQLSTTPLAYLNRVRVTRACRIIEGGEARLEVVARRSGLGTATNLRALMRRETGLSPSEYRRRFATTG</sequence>
<reference evidence="4" key="1">
    <citation type="submission" date="2021-01" db="EMBL/GenBank/DDBJ databases">
        <title>Whole genome shotgun sequence of Virgisporangium aliadipatigenens NBRC 105644.</title>
        <authorList>
            <person name="Komaki H."/>
            <person name="Tamura T."/>
        </authorList>
    </citation>
    <scope>NUCLEOTIDE SEQUENCE</scope>
    <source>
        <strain evidence="4">NBRC 105644</strain>
    </source>
</reference>
<dbReference type="CDD" id="cd03137">
    <property type="entry name" value="GATase1_AraC_1"/>
    <property type="match status" value="1"/>
</dbReference>
<dbReference type="PANTHER" id="PTHR43130">
    <property type="entry name" value="ARAC-FAMILY TRANSCRIPTIONAL REGULATOR"/>
    <property type="match status" value="1"/>
</dbReference>